<feature type="chain" id="PRO_5025369854" description="Mid2 domain-containing protein" evidence="7">
    <location>
        <begin position="20"/>
        <end position="309"/>
    </location>
</feature>
<dbReference type="Proteomes" id="UP000799779">
    <property type="component" value="Unassembled WGS sequence"/>
</dbReference>
<dbReference type="GO" id="GO:0016020">
    <property type="term" value="C:membrane"/>
    <property type="evidence" value="ECO:0007669"/>
    <property type="project" value="UniProtKB-SubCell"/>
</dbReference>
<dbReference type="PANTHER" id="PTHR15549">
    <property type="entry name" value="PAIRED IMMUNOGLOBULIN-LIKE TYPE 2 RECEPTOR"/>
    <property type="match status" value="1"/>
</dbReference>
<evidence type="ECO:0000313" key="8">
    <source>
        <dbReference type="EMBL" id="KAF2004125.1"/>
    </source>
</evidence>
<accession>A0A6A5WYH2</accession>
<feature type="compositionally biased region" description="Polar residues" evidence="5">
    <location>
        <begin position="192"/>
        <end position="201"/>
    </location>
</feature>
<keyword evidence="7" id="KW-0732">Signal</keyword>
<gene>
    <name evidence="8" type="ORF">P154DRAFT_531811</name>
</gene>
<evidence type="ECO:0000256" key="7">
    <source>
        <dbReference type="SAM" id="SignalP"/>
    </source>
</evidence>
<keyword evidence="2 6" id="KW-0812">Transmembrane</keyword>
<sequence>MARLTFYSTLFLFAARGLAVWDTFYFATEASEYKCKDLPYNCVAPNACARDSVLDKHYCCGVGEGAVCFQGSSTCRNNTNNELESVLQPCSGGINAFCCLSDTERCTQTYNQINICWDANATPYGSLTEEKMNDTYSSSAAASPSATRFAFNLSSLTASTSASSATSTVASSTVSSATTQTTSTSTNTAQSQETGNDNKSNSGLSGGAIGGIVVGVVAILALVALGAFFYWKRSKKNGSEKSELDSNPYTHGPNGQYNAVATTEFPREKYAHQPGGPVEAPTHQAPVELMEQHAPVELDSSGPSHSYGR</sequence>
<dbReference type="InterPro" id="IPR051694">
    <property type="entry name" value="Immunoregulatory_rcpt-like"/>
</dbReference>
<feature type="compositionally biased region" description="Low complexity" evidence="5">
    <location>
        <begin position="172"/>
        <end position="191"/>
    </location>
</feature>
<evidence type="ECO:0000256" key="1">
    <source>
        <dbReference type="ARBA" id="ARBA00004167"/>
    </source>
</evidence>
<evidence type="ECO:0000256" key="6">
    <source>
        <dbReference type="SAM" id="Phobius"/>
    </source>
</evidence>
<evidence type="ECO:0000256" key="3">
    <source>
        <dbReference type="ARBA" id="ARBA00022989"/>
    </source>
</evidence>
<proteinExistence type="predicted"/>
<organism evidence="8 9">
    <name type="scientific">Amniculicola lignicola CBS 123094</name>
    <dbReference type="NCBI Taxonomy" id="1392246"/>
    <lineage>
        <taxon>Eukaryota</taxon>
        <taxon>Fungi</taxon>
        <taxon>Dikarya</taxon>
        <taxon>Ascomycota</taxon>
        <taxon>Pezizomycotina</taxon>
        <taxon>Dothideomycetes</taxon>
        <taxon>Pleosporomycetidae</taxon>
        <taxon>Pleosporales</taxon>
        <taxon>Amniculicolaceae</taxon>
        <taxon>Amniculicola</taxon>
    </lineage>
</organism>
<feature type="region of interest" description="Disordered" evidence="5">
    <location>
        <begin position="172"/>
        <end position="201"/>
    </location>
</feature>
<evidence type="ECO:0000256" key="4">
    <source>
        <dbReference type="ARBA" id="ARBA00023136"/>
    </source>
</evidence>
<feature type="transmembrane region" description="Helical" evidence="6">
    <location>
        <begin position="208"/>
        <end position="231"/>
    </location>
</feature>
<reference evidence="8" key="1">
    <citation type="journal article" date="2020" name="Stud. Mycol.">
        <title>101 Dothideomycetes genomes: a test case for predicting lifestyles and emergence of pathogens.</title>
        <authorList>
            <person name="Haridas S."/>
            <person name="Albert R."/>
            <person name="Binder M."/>
            <person name="Bloem J."/>
            <person name="Labutti K."/>
            <person name="Salamov A."/>
            <person name="Andreopoulos B."/>
            <person name="Baker S."/>
            <person name="Barry K."/>
            <person name="Bills G."/>
            <person name="Bluhm B."/>
            <person name="Cannon C."/>
            <person name="Castanera R."/>
            <person name="Culley D."/>
            <person name="Daum C."/>
            <person name="Ezra D."/>
            <person name="Gonzalez J."/>
            <person name="Henrissat B."/>
            <person name="Kuo A."/>
            <person name="Liang C."/>
            <person name="Lipzen A."/>
            <person name="Lutzoni F."/>
            <person name="Magnuson J."/>
            <person name="Mondo S."/>
            <person name="Nolan M."/>
            <person name="Ohm R."/>
            <person name="Pangilinan J."/>
            <person name="Park H.-J."/>
            <person name="Ramirez L."/>
            <person name="Alfaro M."/>
            <person name="Sun H."/>
            <person name="Tritt A."/>
            <person name="Yoshinaga Y."/>
            <person name="Zwiers L.-H."/>
            <person name="Turgeon B."/>
            <person name="Goodwin S."/>
            <person name="Spatafora J."/>
            <person name="Crous P."/>
            <person name="Grigoriev I."/>
        </authorList>
    </citation>
    <scope>NUCLEOTIDE SEQUENCE</scope>
    <source>
        <strain evidence="8">CBS 123094</strain>
    </source>
</reference>
<evidence type="ECO:0000256" key="5">
    <source>
        <dbReference type="SAM" id="MobiDB-lite"/>
    </source>
</evidence>
<keyword evidence="4 6" id="KW-0472">Membrane</keyword>
<feature type="signal peptide" evidence="7">
    <location>
        <begin position="1"/>
        <end position="19"/>
    </location>
</feature>
<keyword evidence="9" id="KW-1185">Reference proteome</keyword>
<keyword evidence="3 6" id="KW-1133">Transmembrane helix</keyword>
<comment type="subcellular location">
    <subcellularLocation>
        <location evidence="1">Membrane</location>
        <topology evidence="1">Single-pass membrane protein</topology>
    </subcellularLocation>
</comment>
<dbReference type="AlphaFoldDB" id="A0A6A5WYH2"/>
<dbReference type="EMBL" id="ML977569">
    <property type="protein sequence ID" value="KAF2004125.1"/>
    <property type="molecule type" value="Genomic_DNA"/>
</dbReference>
<feature type="region of interest" description="Disordered" evidence="5">
    <location>
        <begin position="238"/>
        <end position="258"/>
    </location>
</feature>
<evidence type="ECO:0008006" key="10">
    <source>
        <dbReference type="Google" id="ProtNLM"/>
    </source>
</evidence>
<name>A0A6A5WYH2_9PLEO</name>
<protein>
    <recommendedName>
        <fullName evidence="10">Mid2 domain-containing protein</fullName>
    </recommendedName>
</protein>
<feature type="compositionally biased region" description="Polar residues" evidence="5">
    <location>
        <begin position="245"/>
        <end position="258"/>
    </location>
</feature>
<evidence type="ECO:0000313" key="9">
    <source>
        <dbReference type="Proteomes" id="UP000799779"/>
    </source>
</evidence>
<evidence type="ECO:0000256" key="2">
    <source>
        <dbReference type="ARBA" id="ARBA00022692"/>
    </source>
</evidence>
<dbReference type="OrthoDB" id="3945612at2759"/>
<dbReference type="GO" id="GO:0071944">
    <property type="term" value="C:cell periphery"/>
    <property type="evidence" value="ECO:0007669"/>
    <property type="project" value="UniProtKB-ARBA"/>
</dbReference>